<dbReference type="RefSeq" id="XP_033676936.1">
    <property type="nucleotide sequence ID" value="XM_033830321.1"/>
</dbReference>
<dbReference type="PANTHER" id="PTHR43708">
    <property type="entry name" value="CONSERVED EXPRESSED OXIDOREDUCTASE (EUROFUNG)"/>
    <property type="match status" value="1"/>
</dbReference>
<evidence type="ECO:0000259" key="2">
    <source>
        <dbReference type="Pfam" id="PF22685"/>
    </source>
</evidence>
<name>A0A6A6HW22_9PLEO</name>
<dbReference type="InterPro" id="IPR000683">
    <property type="entry name" value="Gfo/Idh/MocA-like_OxRdtase_N"/>
</dbReference>
<dbReference type="InterPro" id="IPR036291">
    <property type="entry name" value="NAD(P)-bd_dom_sf"/>
</dbReference>
<dbReference type="EMBL" id="ML987209">
    <property type="protein sequence ID" value="KAF2241932.1"/>
    <property type="molecule type" value="Genomic_DNA"/>
</dbReference>
<dbReference type="Gene3D" id="3.40.50.720">
    <property type="entry name" value="NAD(P)-binding Rossmann-like Domain"/>
    <property type="match status" value="1"/>
</dbReference>
<proteinExistence type="predicted"/>
<accession>A0A6A6HW22</accession>
<sequence length="392" mass="43298">MAPLRTALIGLSASAKVTWAADAHLAYLLSPRGRQHFSLTALLNSSVSAAEAAKREFQLPERVKTYGDPAALAADSDVDLVVCCTRVDVHFPTIAPALRAGKGVYVEWPVAENLARALELTQGVGVPNSVVGLQGRVMPVALRLKEILAAGTIGAVLSSDVKAFGNLLARDGLPEGLTYFADRRVGGHPVNISWGHTIDYVHEVLGEFEDFRARMQIQRPQLKVFDAEGREKGMVKSDVPDLLALHGTLKKSEGRIRVVDGAVLSATFRLGPPFKGEPGFVWTINGEKGELLITAPGPYIFSGDSYNGPVSIKLHDHLTHQVRELGWEWQDWQKELPIRARITGEVYERYAEWVENGMGEVKEGREWPRLGDGLERMREFERLYGDFDPNWK</sequence>
<dbReference type="OrthoDB" id="446809at2759"/>
<dbReference type="GeneID" id="54583651"/>
<protein>
    <submittedName>
        <fullName evidence="3">Oxidoreductase family protein</fullName>
    </submittedName>
</protein>
<evidence type="ECO:0000313" key="3">
    <source>
        <dbReference type="EMBL" id="KAF2241932.1"/>
    </source>
</evidence>
<dbReference type="InterPro" id="IPR051317">
    <property type="entry name" value="Gfo/Idh/MocA_oxidoreduct"/>
</dbReference>
<reference evidence="3" key="1">
    <citation type="journal article" date="2020" name="Stud. Mycol.">
        <title>101 Dothideomycetes genomes: a test case for predicting lifestyles and emergence of pathogens.</title>
        <authorList>
            <person name="Haridas S."/>
            <person name="Albert R."/>
            <person name="Binder M."/>
            <person name="Bloem J."/>
            <person name="Labutti K."/>
            <person name="Salamov A."/>
            <person name="Andreopoulos B."/>
            <person name="Baker S."/>
            <person name="Barry K."/>
            <person name="Bills G."/>
            <person name="Bluhm B."/>
            <person name="Cannon C."/>
            <person name="Castanera R."/>
            <person name="Culley D."/>
            <person name="Daum C."/>
            <person name="Ezra D."/>
            <person name="Gonzalez J."/>
            <person name="Henrissat B."/>
            <person name="Kuo A."/>
            <person name="Liang C."/>
            <person name="Lipzen A."/>
            <person name="Lutzoni F."/>
            <person name="Magnuson J."/>
            <person name="Mondo S."/>
            <person name="Nolan M."/>
            <person name="Ohm R."/>
            <person name="Pangilinan J."/>
            <person name="Park H.-J."/>
            <person name="Ramirez L."/>
            <person name="Alfaro M."/>
            <person name="Sun H."/>
            <person name="Tritt A."/>
            <person name="Yoshinaga Y."/>
            <person name="Zwiers L.-H."/>
            <person name="Turgeon B."/>
            <person name="Goodwin S."/>
            <person name="Spatafora J."/>
            <person name="Crous P."/>
            <person name="Grigoriev I."/>
        </authorList>
    </citation>
    <scope>NUCLEOTIDE SEQUENCE</scope>
    <source>
        <strain evidence="3">CBS 122368</strain>
    </source>
</reference>
<feature type="domain" description="Gal80p-like C-terminal" evidence="2">
    <location>
        <begin position="139"/>
        <end position="294"/>
    </location>
</feature>
<dbReference type="AlphaFoldDB" id="A0A6A6HW22"/>
<dbReference type="Pfam" id="PF22685">
    <property type="entry name" value="Gal80p_C-like"/>
    <property type="match status" value="1"/>
</dbReference>
<keyword evidence="4" id="KW-1185">Reference proteome</keyword>
<dbReference type="SUPFAM" id="SSF51735">
    <property type="entry name" value="NAD(P)-binding Rossmann-fold domains"/>
    <property type="match status" value="1"/>
</dbReference>
<dbReference type="PANTHER" id="PTHR43708:SF1">
    <property type="entry name" value="GALACTOSE_LACTOSE METABOLISM REGULATORY PROTEIN GAL80"/>
    <property type="match status" value="1"/>
</dbReference>
<organism evidence="3 4">
    <name type="scientific">Trematosphaeria pertusa</name>
    <dbReference type="NCBI Taxonomy" id="390896"/>
    <lineage>
        <taxon>Eukaryota</taxon>
        <taxon>Fungi</taxon>
        <taxon>Dikarya</taxon>
        <taxon>Ascomycota</taxon>
        <taxon>Pezizomycotina</taxon>
        <taxon>Dothideomycetes</taxon>
        <taxon>Pleosporomycetidae</taxon>
        <taxon>Pleosporales</taxon>
        <taxon>Massarineae</taxon>
        <taxon>Trematosphaeriaceae</taxon>
        <taxon>Trematosphaeria</taxon>
    </lineage>
</organism>
<dbReference type="Gene3D" id="3.30.360.10">
    <property type="entry name" value="Dihydrodipicolinate Reductase, domain 2"/>
    <property type="match status" value="1"/>
</dbReference>
<gene>
    <name evidence="3" type="ORF">BU26DRAFT_524589</name>
</gene>
<dbReference type="Proteomes" id="UP000800094">
    <property type="component" value="Unassembled WGS sequence"/>
</dbReference>
<dbReference type="GO" id="GO:0000166">
    <property type="term" value="F:nucleotide binding"/>
    <property type="evidence" value="ECO:0007669"/>
    <property type="project" value="InterPro"/>
</dbReference>
<evidence type="ECO:0000313" key="4">
    <source>
        <dbReference type="Proteomes" id="UP000800094"/>
    </source>
</evidence>
<dbReference type="SUPFAM" id="SSF55347">
    <property type="entry name" value="Glyceraldehyde-3-phosphate dehydrogenase-like, C-terminal domain"/>
    <property type="match status" value="1"/>
</dbReference>
<dbReference type="Pfam" id="PF01408">
    <property type="entry name" value="GFO_IDH_MocA"/>
    <property type="match status" value="1"/>
</dbReference>
<dbReference type="InterPro" id="IPR055080">
    <property type="entry name" value="Gal80p-like_C"/>
</dbReference>
<feature type="domain" description="Gfo/Idh/MocA-like oxidoreductase N-terminal" evidence="1">
    <location>
        <begin position="6"/>
        <end position="122"/>
    </location>
</feature>
<evidence type="ECO:0000259" key="1">
    <source>
        <dbReference type="Pfam" id="PF01408"/>
    </source>
</evidence>